<organism evidence="6 7">
    <name type="scientific">Corchorus olitorius</name>
    <dbReference type="NCBI Taxonomy" id="93759"/>
    <lineage>
        <taxon>Eukaryota</taxon>
        <taxon>Viridiplantae</taxon>
        <taxon>Streptophyta</taxon>
        <taxon>Embryophyta</taxon>
        <taxon>Tracheophyta</taxon>
        <taxon>Spermatophyta</taxon>
        <taxon>Magnoliopsida</taxon>
        <taxon>eudicotyledons</taxon>
        <taxon>Gunneridae</taxon>
        <taxon>Pentapetalae</taxon>
        <taxon>rosids</taxon>
        <taxon>malvids</taxon>
        <taxon>Malvales</taxon>
        <taxon>Malvaceae</taxon>
        <taxon>Grewioideae</taxon>
        <taxon>Apeibeae</taxon>
        <taxon>Corchorus</taxon>
    </lineage>
</organism>
<keyword evidence="7" id="KW-1185">Reference proteome</keyword>
<evidence type="ECO:0000256" key="4">
    <source>
        <dbReference type="ARBA" id="ARBA00023242"/>
    </source>
</evidence>
<proteinExistence type="predicted"/>
<dbReference type="AlphaFoldDB" id="A0A1R3HDE0"/>
<dbReference type="SUPFAM" id="SSF101941">
    <property type="entry name" value="NAC domain"/>
    <property type="match status" value="1"/>
</dbReference>
<dbReference type="GO" id="GO:0006355">
    <property type="term" value="P:regulation of DNA-templated transcription"/>
    <property type="evidence" value="ECO:0007669"/>
    <property type="project" value="InterPro"/>
</dbReference>
<dbReference type="PANTHER" id="PTHR31719">
    <property type="entry name" value="NAC TRANSCRIPTION FACTOR 56"/>
    <property type="match status" value="1"/>
</dbReference>
<dbReference type="OrthoDB" id="774757at2759"/>
<dbReference type="EMBL" id="AWUE01020396">
    <property type="protein sequence ID" value="OMO68347.1"/>
    <property type="molecule type" value="Genomic_DNA"/>
</dbReference>
<evidence type="ECO:0000313" key="7">
    <source>
        <dbReference type="Proteomes" id="UP000187203"/>
    </source>
</evidence>
<evidence type="ECO:0000313" key="6">
    <source>
        <dbReference type="EMBL" id="OMO68347.1"/>
    </source>
</evidence>
<dbReference type="Pfam" id="PF02365">
    <property type="entry name" value="NAM"/>
    <property type="match status" value="1"/>
</dbReference>
<name>A0A1R3HDE0_9ROSI</name>
<evidence type="ECO:0000256" key="2">
    <source>
        <dbReference type="ARBA" id="ARBA00023125"/>
    </source>
</evidence>
<keyword evidence="3" id="KW-0804">Transcription</keyword>
<keyword evidence="2" id="KW-0238">DNA-binding</keyword>
<protein>
    <submittedName>
        <fullName evidence="6">No apical meristem (NAM) protein</fullName>
    </submittedName>
</protein>
<accession>A0A1R3HDE0</accession>
<dbReference type="GO" id="GO:0003677">
    <property type="term" value="F:DNA binding"/>
    <property type="evidence" value="ECO:0007669"/>
    <property type="project" value="UniProtKB-KW"/>
</dbReference>
<keyword evidence="4" id="KW-0539">Nucleus</keyword>
<dbReference type="Proteomes" id="UP000187203">
    <property type="component" value="Unassembled WGS sequence"/>
</dbReference>
<comment type="caution">
    <text evidence="6">The sequence shown here is derived from an EMBL/GenBank/DDBJ whole genome shotgun (WGS) entry which is preliminary data.</text>
</comment>
<dbReference type="STRING" id="93759.A0A1R3HDE0"/>
<dbReference type="Gene3D" id="2.170.150.80">
    <property type="entry name" value="NAC domain"/>
    <property type="match status" value="1"/>
</dbReference>
<evidence type="ECO:0000256" key="1">
    <source>
        <dbReference type="ARBA" id="ARBA00023015"/>
    </source>
</evidence>
<reference evidence="7" key="1">
    <citation type="submission" date="2013-09" db="EMBL/GenBank/DDBJ databases">
        <title>Corchorus olitorius genome sequencing.</title>
        <authorList>
            <person name="Alam M."/>
            <person name="Haque M.S."/>
            <person name="Islam M.S."/>
            <person name="Emdad E.M."/>
            <person name="Islam M.M."/>
            <person name="Ahmed B."/>
            <person name="Halim A."/>
            <person name="Hossen Q.M.M."/>
            <person name="Hossain M.Z."/>
            <person name="Ahmed R."/>
            <person name="Khan M.M."/>
            <person name="Islam R."/>
            <person name="Rashid M.M."/>
            <person name="Khan S.A."/>
            <person name="Rahman M.S."/>
            <person name="Alam M."/>
            <person name="Yahiya A.S."/>
            <person name="Khan M.S."/>
            <person name="Azam M.S."/>
            <person name="Haque T."/>
            <person name="Lashkar M.Z.H."/>
            <person name="Akhand A.I."/>
            <person name="Morshed G."/>
            <person name="Roy S."/>
            <person name="Uddin K.S."/>
            <person name="Rabeya T."/>
            <person name="Hossain A.S."/>
            <person name="Chowdhury A."/>
            <person name="Snigdha A.R."/>
            <person name="Mortoza M.S."/>
            <person name="Matin S.A."/>
            <person name="Hoque S.M.E."/>
            <person name="Islam M.K."/>
            <person name="Roy D.K."/>
            <person name="Haider R."/>
            <person name="Moosa M.M."/>
            <person name="Elias S.M."/>
            <person name="Hasan A.M."/>
            <person name="Jahan S."/>
            <person name="Shafiuddin M."/>
            <person name="Mahmood N."/>
            <person name="Shommy N.S."/>
        </authorList>
    </citation>
    <scope>NUCLEOTIDE SEQUENCE [LARGE SCALE GENOMIC DNA]</scope>
    <source>
        <strain evidence="7">cv. O-4</strain>
    </source>
</reference>
<dbReference type="PANTHER" id="PTHR31719:SF43">
    <property type="entry name" value="NAC TRANSCRIPTION FACTOR 56"/>
    <property type="match status" value="1"/>
</dbReference>
<evidence type="ECO:0000259" key="5">
    <source>
        <dbReference type="PROSITE" id="PS51005"/>
    </source>
</evidence>
<dbReference type="InterPro" id="IPR003441">
    <property type="entry name" value="NAC-dom"/>
</dbReference>
<dbReference type="InterPro" id="IPR036093">
    <property type="entry name" value="NAC_dom_sf"/>
</dbReference>
<feature type="domain" description="NAC" evidence="5">
    <location>
        <begin position="3"/>
        <end position="151"/>
    </location>
</feature>
<gene>
    <name evidence="6" type="ORF">COLO4_29713</name>
</gene>
<dbReference type="PROSITE" id="PS51005">
    <property type="entry name" value="NAC"/>
    <property type="match status" value="1"/>
</dbReference>
<keyword evidence="1" id="KW-0805">Transcription regulation</keyword>
<sequence length="250" mass="27807">MAIPIGFRFHPTKEEILISYLGPAIKREPLPANVLMEIDIYGDQKQPWNLFDKDSSDTYWIFTMLKKKSGSRIDRVAGCGCWLNQSCKEIKNSGGDIGQPEFTNGSVCLALNDINEEMNLKEAEASANACDWNNFSSELEDLLSVPATNMENQMNNHDFGGFGHQGNNNPIFMDRTQTMLINSCCPQQAGDGDEAFGQPEFTTNGSVSFTVNDNIEAINLEASADACDWNKLFSELEDFSDLEDLLNECT</sequence>
<evidence type="ECO:0000256" key="3">
    <source>
        <dbReference type="ARBA" id="ARBA00023163"/>
    </source>
</evidence>